<keyword evidence="4" id="KW-0511">Multifunctional enzyme</keyword>
<dbReference type="Gene3D" id="3.40.366.10">
    <property type="entry name" value="Malonyl-Coenzyme A Acyl Carrier Protein, domain 2"/>
    <property type="match status" value="1"/>
</dbReference>
<dbReference type="SMART" id="SM00827">
    <property type="entry name" value="PKS_AT"/>
    <property type="match status" value="1"/>
</dbReference>
<dbReference type="SMART" id="SM00823">
    <property type="entry name" value="PKS_PP"/>
    <property type="match status" value="1"/>
</dbReference>
<dbReference type="Gene3D" id="3.40.50.150">
    <property type="entry name" value="Vaccinia Virus protein VP39"/>
    <property type="match status" value="1"/>
</dbReference>
<gene>
    <name evidence="6" type="primary">nbtC</name>
    <name evidence="6" type="ORF">IT779_15245</name>
</gene>
<dbReference type="Gene3D" id="3.30.70.3290">
    <property type="match status" value="1"/>
</dbReference>
<dbReference type="InterPro" id="IPR013217">
    <property type="entry name" value="Methyltransf_12"/>
</dbReference>
<dbReference type="PANTHER" id="PTHR43775:SF37">
    <property type="entry name" value="SI:DKEY-61P9.11"/>
    <property type="match status" value="1"/>
</dbReference>
<dbReference type="SUPFAM" id="SSF52151">
    <property type="entry name" value="FabD/lysophospholipase-like"/>
    <property type="match status" value="1"/>
</dbReference>
<name>A0A931ID74_9NOCA</name>
<dbReference type="InterPro" id="IPR013968">
    <property type="entry name" value="PKS_KR"/>
</dbReference>
<dbReference type="Pfam" id="PF08659">
    <property type="entry name" value="KR"/>
    <property type="match status" value="1"/>
</dbReference>
<dbReference type="GO" id="GO:0031177">
    <property type="term" value="F:phosphopantetheine binding"/>
    <property type="evidence" value="ECO:0007669"/>
    <property type="project" value="InterPro"/>
</dbReference>
<dbReference type="SUPFAM" id="SSF53335">
    <property type="entry name" value="S-adenosyl-L-methionine-dependent methyltransferases"/>
    <property type="match status" value="1"/>
</dbReference>
<evidence type="ECO:0000256" key="3">
    <source>
        <dbReference type="ARBA" id="ARBA00022679"/>
    </source>
</evidence>
<dbReference type="Gene3D" id="3.40.50.720">
    <property type="entry name" value="NAD(P)-binding Rossmann-like Domain"/>
    <property type="match status" value="1"/>
</dbReference>
<dbReference type="EMBL" id="JADMLG010000005">
    <property type="protein sequence ID" value="MBH0777633.1"/>
    <property type="molecule type" value="Genomic_DNA"/>
</dbReference>
<protein>
    <submittedName>
        <fullName evidence="6">Nocobactin polyketide synthase NbtC</fullName>
    </submittedName>
</protein>
<dbReference type="Gene3D" id="1.10.1200.10">
    <property type="entry name" value="ACP-like"/>
    <property type="match status" value="1"/>
</dbReference>
<dbReference type="Pfam" id="PF00698">
    <property type="entry name" value="Acyl_transf_1"/>
    <property type="match status" value="1"/>
</dbReference>
<dbReference type="InterPro" id="IPR036736">
    <property type="entry name" value="ACP-like_sf"/>
</dbReference>
<dbReference type="CDD" id="cd05274">
    <property type="entry name" value="KR_FAS_SDR_x"/>
    <property type="match status" value="1"/>
</dbReference>
<keyword evidence="2" id="KW-0597">Phosphoprotein</keyword>
<sequence length="1435" mass="154724">MRRPTISDYRLPDGTVPVLLSADTPDLLREDAAAVLAYSEDHPAVSPQRVAAMLFRTRAPRKHRALAMVTDRDGLAAALRAVVDGAAHPSLIRTEAPAAARRHAFVFPGQGGQRPGMGRLYYESAPAFRAEVDRCDAIFQELFGASPRSYLLDPDTPADDGAQIVQPALFMQMTAMAAMWRAVGVEPAVTVGHSQGEIAAAYVSGTMSQADAALVVGARARAVDDISSDDYAMAVVAASREDCEDVLARQSGWAQVSVVNAPRMVGISGDRATVEDLVADFTERGAFARLIRVRYPAHTGMVNQFRDALRDTVRNRLTNPSFLASEIPCIGATLGDVIPQDLSPEDYWFLNLRNAVRFDKAIATAMANEADTFVELAEHPTLQLSVQENVSLLADGRETRVIGTASRDATDLTEFTRNLAVVAVHDLNYPWDRLHTETAGPPPLPLLDFPNVPMNELRLWLPYRARTQQDAPAPAARIEAAAEISAPELTSPAQLLVEDWVRLTKRSLSPPRRIGIFDHTGDRPDLIAALCEAADRHGADASPVGASDTQAAGIDTLLIVLPAPTPLDDRAAAAAIAEFLGARPWWPRPTGSVTDCWLVTAGGESVVTGDAPPHPVHAAAGAGFRAVGAEYPGIAFRHLDLSPEQYGPDSAAAIITAIHTAGETELALREGNLYAKRLVEPARPDTSASVFDNILIIGGTGKLGLEFGEHFARNGSRRITLVSRSGESPAVAERLAAIRRAGSAEIRVVSGDVGDETFVARSASEHFDTPVDLVIHAAVDYADVDFADITPATVERASRAKIIGLANVLDSIPRTDDCRVLLCSSMAATVGGRGQAVYAATNRMLDAIAHRLRAEGLDCVSVQWGQWTAHLDLGISGAAKLAGVGALPMRPEDAIALGLGARDGNVIVAGFDWDRARSALDAYGYGPLLSQLTTPSITARVTTPQTPAVSGHDQVDLSNRLVKLLAEVIGVDDADSIDTTVPMVALGLDSLQALDFRRRVNAEFDCDLPVADLLGGACVRDVVRVVELESKHSGPAKAVTPVAQAKPVRRAATVVRTGHQVATTPADIARRAKKVAEQAVDPNTDIERIRSARVDLDIFGMHAMMSTLRPAFEDGAAHTAAEIAARVEFAPRHHWLLQRWLDELTAHECLDLDAPGGYRPARPVPTPVRADLFEVSADLGYSREFATFLESSNAHLTELAQDRVRVQELLFPDGDMLTAEAAYRENTISHYLNLAAREVVAGLVERLRGDRSPVRILELGAGIGGTTDEVVRGLPGLPVDYHFTDLSTFFLAAAQERFTEYPWMRYGIMDLNADLSGQQHYDIVLAANVVHNAHHIGEALRRLRDLIDPGGAVIFIEACRANYQLLTSMKFLMSAGAGQPHPGVDDVREGKRIFLRESEWHDELRASGFTPMLTLPEAGHPMHLLDQRIFAAIRD</sequence>
<dbReference type="Pfam" id="PF00550">
    <property type="entry name" value="PP-binding"/>
    <property type="match status" value="1"/>
</dbReference>
<dbReference type="InterPro" id="IPR014043">
    <property type="entry name" value="Acyl_transferase_dom"/>
</dbReference>
<reference evidence="6" key="1">
    <citation type="submission" date="2020-11" db="EMBL/GenBank/DDBJ databases">
        <title>Nocardia NEAU-351.nov., a novel actinomycete isolated from the cow dung.</title>
        <authorList>
            <person name="Zhang X."/>
        </authorList>
    </citation>
    <scope>NUCLEOTIDE SEQUENCE</scope>
    <source>
        <strain evidence="6">NEAU-351</strain>
    </source>
</reference>
<dbReference type="InterPro" id="IPR016035">
    <property type="entry name" value="Acyl_Trfase/lysoPLipase"/>
</dbReference>
<evidence type="ECO:0000259" key="5">
    <source>
        <dbReference type="PROSITE" id="PS50075"/>
    </source>
</evidence>
<dbReference type="Proteomes" id="UP000655751">
    <property type="component" value="Unassembled WGS sequence"/>
</dbReference>
<keyword evidence="3" id="KW-0808">Transferase</keyword>
<dbReference type="PANTHER" id="PTHR43775">
    <property type="entry name" value="FATTY ACID SYNTHASE"/>
    <property type="match status" value="1"/>
</dbReference>
<keyword evidence="7" id="KW-1185">Reference proteome</keyword>
<organism evidence="6 7">
    <name type="scientific">Nocardia bovistercoris</name>
    <dbReference type="NCBI Taxonomy" id="2785916"/>
    <lineage>
        <taxon>Bacteria</taxon>
        <taxon>Bacillati</taxon>
        <taxon>Actinomycetota</taxon>
        <taxon>Actinomycetes</taxon>
        <taxon>Mycobacteriales</taxon>
        <taxon>Nocardiaceae</taxon>
        <taxon>Nocardia</taxon>
    </lineage>
</organism>
<evidence type="ECO:0000256" key="2">
    <source>
        <dbReference type="ARBA" id="ARBA00022553"/>
    </source>
</evidence>
<dbReference type="CDD" id="cd02440">
    <property type="entry name" value="AdoMet_MTases"/>
    <property type="match status" value="1"/>
</dbReference>
<dbReference type="GO" id="GO:0004312">
    <property type="term" value="F:fatty acid synthase activity"/>
    <property type="evidence" value="ECO:0007669"/>
    <property type="project" value="TreeGrafter"/>
</dbReference>
<dbReference type="InterPro" id="IPR029063">
    <property type="entry name" value="SAM-dependent_MTases_sf"/>
</dbReference>
<dbReference type="GO" id="GO:0071770">
    <property type="term" value="P:DIM/DIP cell wall layer assembly"/>
    <property type="evidence" value="ECO:0007669"/>
    <property type="project" value="TreeGrafter"/>
</dbReference>
<dbReference type="NCBIfam" id="NF037941">
    <property type="entry name" value="PKS_NbtC"/>
    <property type="match status" value="1"/>
</dbReference>
<evidence type="ECO:0000313" key="6">
    <source>
        <dbReference type="EMBL" id="MBH0777633.1"/>
    </source>
</evidence>
<evidence type="ECO:0000313" key="7">
    <source>
        <dbReference type="Proteomes" id="UP000655751"/>
    </source>
</evidence>
<evidence type="ECO:0000256" key="1">
    <source>
        <dbReference type="ARBA" id="ARBA00022450"/>
    </source>
</evidence>
<dbReference type="InterPro" id="IPR036291">
    <property type="entry name" value="NAD(P)-bd_dom_sf"/>
</dbReference>
<dbReference type="SUPFAM" id="SSF47336">
    <property type="entry name" value="ACP-like"/>
    <property type="match status" value="1"/>
</dbReference>
<proteinExistence type="predicted"/>
<feature type="domain" description="Carrier" evidence="5">
    <location>
        <begin position="955"/>
        <end position="1030"/>
    </location>
</feature>
<dbReference type="GO" id="GO:0005886">
    <property type="term" value="C:plasma membrane"/>
    <property type="evidence" value="ECO:0007669"/>
    <property type="project" value="TreeGrafter"/>
</dbReference>
<dbReference type="SUPFAM" id="SSF55048">
    <property type="entry name" value="Probable ACP-binding domain of malonyl-CoA ACP transacylase"/>
    <property type="match status" value="1"/>
</dbReference>
<dbReference type="SMART" id="SM00822">
    <property type="entry name" value="PKS_KR"/>
    <property type="match status" value="1"/>
</dbReference>
<dbReference type="SUPFAM" id="SSF51735">
    <property type="entry name" value="NAD(P)-binding Rossmann-fold domains"/>
    <property type="match status" value="2"/>
</dbReference>
<dbReference type="GO" id="GO:0005737">
    <property type="term" value="C:cytoplasm"/>
    <property type="evidence" value="ECO:0007669"/>
    <property type="project" value="TreeGrafter"/>
</dbReference>
<dbReference type="PROSITE" id="PS50075">
    <property type="entry name" value="CARRIER"/>
    <property type="match status" value="1"/>
</dbReference>
<dbReference type="InterPro" id="IPR020806">
    <property type="entry name" value="PKS_PP-bd"/>
</dbReference>
<dbReference type="InterPro" id="IPR016036">
    <property type="entry name" value="Malonyl_transacylase_ACP-bd"/>
</dbReference>
<dbReference type="InterPro" id="IPR009081">
    <property type="entry name" value="PP-bd_ACP"/>
</dbReference>
<dbReference type="InterPro" id="IPR050091">
    <property type="entry name" value="PKS_NRPS_Biosynth_Enz"/>
</dbReference>
<dbReference type="InterPro" id="IPR057326">
    <property type="entry name" value="KR_dom"/>
</dbReference>
<dbReference type="Pfam" id="PF08242">
    <property type="entry name" value="Methyltransf_12"/>
    <property type="match status" value="1"/>
</dbReference>
<dbReference type="InterPro" id="IPR001227">
    <property type="entry name" value="Ac_transferase_dom_sf"/>
</dbReference>
<dbReference type="GO" id="GO:0006633">
    <property type="term" value="P:fatty acid biosynthetic process"/>
    <property type="evidence" value="ECO:0007669"/>
    <property type="project" value="TreeGrafter"/>
</dbReference>
<keyword evidence="1" id="KW-0596">Phosphopantetheine</keyword>
<accession>A0A931ID74</accession>
<evidence type="ECO:0000256" key="4">
    <source>
        <dbReference type="ARBA" id="ARBA00023268"/>
    </source>
</evidence>
<comment type="caution">
    <text evidence="6">The sequence shown here is derived from an EMBL/GenBank/DDBJ whole genome shotgun (WGS) entry which is preliminary data.</text>
</comment>